<dbReference type="STRING" id="192904.SAMN04488514_102486"/>
<evidence type="ECO:0000313" key="2">
    <source>
        <dbReference type="EMBL" id="SDL72451.1"/>
    </source>
</evidence>
<dbReference type="SUPFAM" id="SSF56935">
    <property type="entry name" value="Porins"/>
    <property type="match status" value="1"/>
</dbReference>
<gene>
    <name evidence="2" type="ORF">SAMN04488514_102486</name>
</gene>
<keyword evidence="3" id="KW-1185">Reference proteome</keyword>
<dbReference type="EMBL" id="FNGV01000002">
    <property type="protein sequence ID" value="SDL72451.1"/>
    <property type="molecule type" value="Genomic_DNA"/>
</dbReference>
<protein>
    <recommendedName>
        <fullName evidence="4">Long-chain fatty acid transport protein</fullName>
    </recommendedName>
</protein>
<dbReference type="RefSeq" id="WP_089886922.1">
    <property type="nucleotide sequence ID" value="NZ_FNGV01000002.1"/>
</dbReference>
<dbReference type="AlphaFoldDB" id="A0A1G9MEM7"/>
<name>A0A1G9MEM7_9FLAO</name>
<feature type="signal peptide" evidence="1">
    <location>
        <begin position="1"/>
        <end position="19"/>
    </location>
</feature>
<keyword evidence="1" id="KW-0732">Signal</keyword>
<proteinExistence type="predicted"/>
<sequence>MIKKIVILLVYGAVTGLFAQNGTASPYSYFGIGDMRTTSTAENQMMGGIGVYADSIHINLKNPAAYSKLGIPAGGDFGITTYAAGVSRKELRLKSFTDEQRSSITNLDYIALAFSWRKGLGIGFGVMPYSSVGYNLVSETTNSNGEAVTNQYSGEGGLNKVYFSAGYEVIKNLSIGVTANLNFGTIESSRLQMTENVQFGTKDERMSKINGVDFAYALNYTPKINERHTLHSTLRINTQANLVARNTRRIGSFSLQNGGDIEVVDVDLAAQGLDKEGFQIPTTTTLGLGYGEERKWFLGAEYSFQGLSEYSNSFLDTENLVYKDASVLALGGFFIPDHDSFDNYIKRITYRAGLRLDKTGMMVNDAEINNFGITFGVGLPLSRVIPSNLNLGFELGRRGTTSADLVEESYFKVNVGLSLNDLWFLKRKIN</sequence>
<evidence type="ECO:0000256" key="1">
    <source>
        <dbReference type="SAM" id="SignalP"/>
    </source>
</evidence>
<dbReference type="Gene3D" id="2.40.160.60">
    <property type="entry name" value="Outer membrane protein transport protein (OMPP1/FadL/TodX)"/>
    <property type="match status" value="1"/>
</dbReference>
<organism evidence="2 3">
    <name type="scientific">Kriegella aquimaris</name>
    <dbReference type="NCBI Taxonomy" id="192904"/>
    <lineage>
        <taxon>Bacteria</taxon>
        <taxon>Pseudomonadati</taxon>
        <taxon>Bacteroidota</taxon>
        <taxon>Flavobacteriia</taxon>
        <taxon>Flavobacteriales</taxon>
        <taxon>Flavobacteriaceae</taxon>
        <taxon>Kriegella</taxon>
    </lineage>
</organism>
<accession>A0A1G9MEM7</accession>
<feature type="chain" id="PRO_5011632649" description="Long-chain fatty acid transport protein" evidence="1">
    <location>
        <begin position="20"/>
        <end position="430"/>
    </location>
</feature>
<evidence type="ECO:0008006" key="4">
    <source>
        <dbReference type="Google" id="ProtNLM"/>
    </source>
</evidence>
<reference evidence="2 3" key="1">
    <citation type="submission" date="2016-10" db="EMBL/GenBank/DDBJ databases">
        <authorList>
            <person name="de Groot N.N."/>
        </authorList>
    </citation>
    <scope>NUCLEOTIDE SEQUENCE [LARGE SCALE GENOMIC DNA]</scope>
    <source>
        <strain evidence="2 3">DSM 19886</strain>
    </source>
</reference>
<evidence type="ECO:0000313" key="3">
    <source>
        <dbReference type="Proteomes" id="UP000199440"/>
    </source>
</evidence>
<dbReference type="OrthoDB" id="1491239at2"/>
<dbReference type="Proteomes" id="UP000199440">
    <property type="component" value="Unassembled WGS sequence"/>
</dbReference>